<name>A0A9P8K6U8_AURME</name>
<evidence type="ECO:0000313" key="5">
    <source>
        <dbReference type="EMBL" id="KAH0221124.1"/>
    </source>
</evidence>
<dbReference type="Gene3D" id="2.40.50.840">
    <property type="match status" value="1"/>
</dbReference>
<feature type="domain" description="Thiolase-like protein type 1 additional C-terminal" evidence="4">
    <location>
        <begin position="428"/>
        <end position="501"/>
    </location>
</feature>
<comment type="caution">
    <text evidence="5">The sequence shown here is derived from an EMBL/GenBank/DDBJ whole genome shotgun (WGS) entry which is preliminary data.</text>
</comment>
<comment type="similarity">
    <text evidence="1">Belongs to the thiolase-like superfamily. Thiolase family.</text>
</comment>
<reference evidence="5" key="1">
    <citation type="journal article" date="2021" name="J Fungi (Basel)">
        <title>Virulence traits and population genomics of the black yeast Aureobasidium melanogenum.</title>
        <authorList>
            <person name="Cernosa A."/>
            <person name="Sun X."/>
            <person name="Gostincar C."/>
            <person name="Fang C."/>
            <person name="Gunde-Cimerman N."/>
            <person name="Song Z."/>
        </authorList>
    </citation>
    <scope>NUCLEOTIDE SEQUENCE</scope>
    <source>
        <strain evidence="5">EXF-8016</strain>
    </source>
</reference>
<dbReference type="Proteomes" id="UP000767238">
    <property type="component" value="Unassembled WGS sequence"/>
</dbReference>
<organism evidence="5 6">
    <name type="scientific">Aureobasidium melanogenum</name>
    <name type="common">Aureobasidium pullulans var. melanogenum</name>
    <dbReference type="NCBI Taxonomy" id="46634"/>
    <lineage>
        <taxon>Eukaryota</taxon>
        <taxon>Fungi</taxon>
        <taxon>Dikarya</taxon>
        <taxon>Ascomycota</taxon>
        <taxon>Pezizomycotina</taxon>
        <taxon>Dothideomycetes</taxon>
        <taxon>Dothideomycetidae</taxon>
        <taxon>Dothideales</taxon>
        <taxon>Saccotheciaceae</taxon>
        <taxon>Aureobasidium</taxon>
    </lineage>
</organism>
<dbReference type="Gene3D" id="3.40.47.10">
    <property type="match status" value="1"/>
</dbReference>
<feature type="non-terminal residue" evidence="5">
    <location>
        <position position="518"/>
    </location>
</feature>
<proteinExistence type="inferred from homology"/>
<evidence type="ECO:0000256" key="1">
    <source>
        <dbReference type="ARBA" id="ARBA00010982"/>
    </source>
</evidence>
<dbReference type="OrthoDB" id="435240at2759"/>
<dbReference type="InterPro" id="IPR040771">
    <property type="entry name" value="TLP1_add_C"/>
</dbReference>
<reference evidence="5" key="2">
    <citation type="submission" date="2021-08" db="EMBL/GenBank/DDBJ databases">
        <authorList>
            <person name="Gostincar C."/>
            <person name="Sun X."/>
            <person name="Song Z."/>
            <person name="Gunde-Cimerman N."/>
        </authorList>
    </citation>
    <scope>NUCLEOTIDE SEQUENCE</scope>
    <source>
        <strain evidence="5">EXF-8016</strain>
    </source>
</reference>
<dbReference type="GO" id="GO:0016746">
    <property type="term" value="F:acyltransferase activity"/>
    <property type="evidence" value="ECO:0007669"/>
    <property type="project" value="UniProtKB-KW"/>
</dbReference>
<keyword evidence="2" id="KW-0808">Transferase</keyword>
<protein>
    <recommendedName>
        <fullName evidence="4">Thiolase-like protein type 1 additional C-terminal domain-containing protein</fullName>
    </recommendedName>
</protein>
<evidence type="ECO:0000256" key="3">
    <source>
        <dbReference type="ARBA" id="ARBA00023315"/>
    </source>
</evidence>
<accession>A0A9P8K6U8</accession>
<evidence type="ECO:0000259" key="4">
    <source>
        <dbReference type="Pfam" id="PF18313"/>
    </source>
</evidence>
<dbReference type="EMBL" id="JAHFYH010000034">
    <property type="protein sequence ID" value="KAH0221124.1"/>
    <property type="molecule type" value="Genomic_DNA"/>
</dbReference>
<gene>
    <name evidence="5" type="ORF">KCV03_g5232</name>
</gene>
<dbReference type="AlphaFoldDB" id="A0A9P8K6U8"/>
<evidence type="ECO:0000256" key="2">
    <source>
        <dbReference type="ARBA" id="ARBA00022679"/>
    </source>
</evidence>
<dbReference type="PANTHER" id="PTHR18919:SF139">
    <property type="entry name" value="THIOLASE-LIKE PROTEIN TYPE 1 ADDITIONAL C-TERMINAL DOMAIN-CONTAINING PROTEIN"/>
    <property type="match status" value="1"/>
</dbReference>
<dbReference type="SUPFAM" id="SSF53901">
    <property type="entry name" value="Thiolase-like"/>
    <property type="match status" value="2"/>
</dbReference>
<sequence length="518" mass="56001">MADDELTPVIIGVGDIKNKSLEVENASEPAVLMKQAILESLKDTNLSSAKQDALMSAVDDLSVVATWTWPYPDLPDYLSKLLKINPAVRHLSEHGGNSPCQLLDEAARRIAKGETKVAIVTGGEALASLRSCTVAKKMPPPGWPAPDPNSRTMTADDLSLLGITPGSLHKIGLPIHIYPLYENGFRARRKQSIRENHEESSALYAQFAEVAKENTLAWNHGKAASKEDIGTVSKKNRMICFPYPLLMNAFNTVNLAAACIVTSAGHARSLQIPESNWIYPLSGAGSAEDPDFWKRSAFDSAPAISASIDLALKNAGLQKGQIDLFDFYSCFPVVPKFASHHLGLPIGPSDNPVTLLGGLTSFGGAGNNYSMHALTAMTRELRKGNKKFGLVLANGGVLTHQNVIILAKQPNKGSVPYADQDPHAEINLPIPTFVEKPQGQATIEAYTVQFDRNNKPSLGYVVGRLESGDRPRFIANHGDEFTLAELSSMDKEPIGRRGTVSLASDGRNLFCLDAQSRL</sequence>
<dbReference type="PANTHER" id="PTHR18919">
    <property type="entry name" value="ACETYL-COA C-ACYLTRANSFERASE"/>
    <property type="match status" value="1"/>
</dbReference>
<dbReference type="Pfam" id="PF18313">
    <property type="entry name" value="TLP1_add_C"/>
    <property type="match status" value="1"/>
</dbReference>
<evidence type="ECO:0000313" key="6">
    <source>
        <dbReference type="Proteomes" id="UP000767238"/>
    </source>
</evidence>
<keyword evidence="3" id="KW-0012">Acyltransferase</keyword>
<dbReference type="InterPro" id="IPR016039">
    <property type="entry name" value="Thiolase-like"/>
</dbReference>